<dbReference type="AlphaFoldDB" id="S7X2M1"/>
<keyword evidence="2" id="KW-1185">Reference proteome</keyword>
<proteinExistence type="predicted"/>
<name>S7X2M1_9FLAO</name>
<protein>
    <submittedName>
        <fullName evidence="1">Uncharacterized protein</fullName>
    </submittedName>
</protein>
<comment type="caution">
    <text evidence="1">The sequence shown here is derived from an EMBL/GenBank/DDBJ whole genome shotgun (WGS) entry which is preliminary data.</text>
</comment>
<gene>
    <name evidence="1" type="ORF">ADIWIN_3744</name>
</gene>
<organism evidence="1 2">
    <name type="scientific">Winogradskyella psychrotolerans RS-3</name>
    <dbReference type="NCBI Taxonomy" id="641526"/>
    <lineage>
        <taxon>Bacteria</taxon>
        <taxon>Pseudomonadati</taxon>
        <taxon>Bacteroidota</taxon>
        <taxon>Flavobacteriia</taxon>
        <taxon>Flavobacteriales</taxon>
        <taxon>Flavobacteriaceae</taxon>
        <taxon>Winogradskyella</taxon>
    </lineage>
</organism>
<accession>S7X2M1</accession>
<dbReference type="EMBL" id="ATMR01000199">
    <property type="protein sequence ID" value="EPR70388.1"/>
    <property type="molecule type" value="Genomic_DNA"/>
</dbReference>
<evidence type="ECO:0000313" key="1">
    <source>
        <dbReference type="EMBL" id="EPR70388.1"/>
    </source>
</evidence>
<reference evidence="1 2" key="1">
    <citation type="journal article" date="2013" name="Genome Announc.">
        <title>Draft Genome Sequence of Winogradskyella psychrotolerans RS-3T, Isolated from the Marine Transect of Kongsfjorden, Ny-Alesund, Svalbard, Arctic Ocean.</title>
        <authorList>
            <person name="Kumar Pinnaka A."/>
            <person name="Ara S."/>
            <person name="Singh A."/>
            <person name="Shivaji S."/>
        </authorList>
    </citation>
    <scope>NUCLEOTIDE SEQUENCE [LARGE SCALE GENOMIC DNA]</scope>
    <source>
        <strain evidence="1 2">RS-3</strain>
    </source>
</reference>
<evidence type="ECO:0000313" key="2">
    <source>
        <dbReference type="Proteomes" id="UP000014962"/>
    </source>
</evidence>
<dbReference type="Proteomes" id="UP000014962">
    <property type="component" value="Unassembled WGS sequence"/>
</dbReference>
<sequence length="47" mass="5355">MEPKKTLQIIALNFINQSINQLIIMRVLSKIVNTSNSLDDDLKTIRA</sequence>